<evidence type="ECO:0000256" key="5">
    <source>
        <dbReference type="ARBA" id="ARBA00022737"/>
    </source>
</evidence>
<accession>A0A5N7DBF0</accession>
<name>A0A5N7DBF0_9EURO</name>
<dbReference type="Gene3D" id="1.20.120.1750">
    <property type="match status" value="1"/>
</dbReference>
<keyword evidence="6 9" id="KW-0863">Zinc-finger</keyword>
<evidence type="ECO:0000256" key="4">
    <source>
        <dbReference type="ARBA" id="ARBA00022723"/>
    </source>
</evidence>
<evidence type="ECO:0000313" key="13">
    <source>
        <dbReference type="Proteomes" id="UP000325579"/>
    </source>
</evidence>
<dbReference type="InterPro" id="IPR017907">
    <property type="entry name" value="Znf_RING_CS"/>
</dbReference>
<protein>
    <recommendedName>
        <fullName evidence="2">RBR-type E3 ubiquitin transferase</fullName>
        <ecNumber evidence="2">2.3.2.31</ecNumber>
    </recommendedName>
</protein>
<dbReference type="GO" id="GO:0016567">
    <property type="term" value="P:protein ubiquitination"/>
    <property type="evidence" value="ECO:0007669"/>
    <property type="project" value="InterPro"/>
</dbReference>
<dbReference type="EMBL" id="ML736775">
    <property type="protein sequence ID" value="KAE8403569.1"/>
    <property type="molecule type" value="Genomic_DNA"/>
</dbReference>
<dbReference type="GeneID" id="43663427"/>
<dbReference type="PANTHER" id="PTHR11685">
    <property type="entry name" value="RBR FAMILY RING FINGER AND IBR DOMAIN-CONTAINING"/>
    <property type="match status" value="1"/>
</dbReference>
<dbReference type="RefSeq" id="XP_031940888.1">
    <property type="nucleotide sequence ID" value="XM_032078736.1"/>
</dbReference>
<evidence type="ECO:0000256" key="2">
    <source>
        <dbReference type="ARBA" id="ARBA00012251"/>
    </source>
</evidence>
<dbReference type="PROSITE" id="PS50089">
    <property type="entry name" value="ZF_RING_2"/>
    <property type="match status" value="1"/>
</dbReference>
<keyword evidence="8" id="KW-0862">Zinc</keyword>
<evidence type="ECO:0000256" key="7">
    <source>
        <dbReference type="ARBA" id="ARBA00022786"/>
    </source>
</evidence>
<evidence type="ECO:0000256" key="9">
    <source>
        <dbReference type="PROSITE-ProRule" id="PRU00175"/>
    </source>
</evidence>
<keyword evidence="5" id="KW-0677">Repeat</keyword>
<organism evidence="12 13">
    <name type="scientific">Aspergillus pseudonomiae</name>
    <dbReference type="NCBI Taxonomy" id="1506151"/>
    <lineage>
        <taxon>Eukaryota</taxon>
        <taxon>Fungi</taxon>
        <taxon>Dikarya</taxon>
        <taxon>Ascomycota</taxon>
        <taxon>Pezizomycotina</taxon>
        <taxon>Eurotiomycetes</taxon>
        <taxon>Eurotiomycetidae</taxon>
        <taxon>Eurotiales</taxon>
        <taxon>Aspergillaceae</taxon>
        <taxon>Aspergillus</taxon>
        <taxon>Aspergillus subgen. Circumdati</taxon>
    </lineage>
</organism>
<dbReference type="InterPro" id="IPR002867">
    <property type="entry name" value="IBR_dom"/>
</dbReference>
<keyword evidence="13" id="KW-1185">Reference proteome</keyword>
<keyword evidence="4" id="KW-0479">Metal-binding</keyword>
<proteinExistence type="predicted"/>
<evidence type="ECO:0000313" key="12">
    <source>
        <dbReference type="EMBL" id="KAE8403569.1"/>
    </source>
</evidence>
<keyword evidence="7" id="KW-0833">Ubl conjugation pathway</keyword>
<dbReference type="SUPFAM" id="SSF57850">
    <property type="entry name" value="RING/U-box"/>
    <property type="match status" value="3"/>
</dbReference>
<dbReference type="CDD" id="cd20335">
    <property type="entry name" value="BRcat_RBR"/>
    <property type="match status" value="1"/>
</dbReference>
<feature type="domain" description="RING-type" evidence="10">
    <location>
        <begin position="6"/>
        <end position="50"/>
    </location>
</feature>
<dbReference type="InterPro" id="IPR001841">
    <property type="entry name" value="Znf_RING"/>
</dbReference>
<dbReference type="InterPro" id="IPR013083">
    <property type="entry name" value="Znf_RING/FYVE/PHD"/>
</dbReference>
<dbReference type="Pfam" id="PF01485">
    <property type="entry name" value="IBR"/>
    <property type="match status" value="1"/>
</dbReference>
<evidence type="ECO:0000259" key="11">
    <source>
        <dbReference type="PROSITE" id="PS51873"/>
    </source>
</evidence>
<dbReference type="PROSITE" id="PS51873">
    <property type="entry name" value="TRIAD"/>
    <property type="match status" value="1"/>
</dbReference>
<dbReference type="Proteomes" id="UP000325579">
    <property type="component" value="Unassembled WGS sequence"/>
</dbReference>
<evidence type="ECO:0000256" key="3">
    <source>
        <dbReference type="ARBA" id="ARBA00022679"/>
    </source>
</evidence>
<dbReference type="OrthoDB" id="9977870at2759"/>
<gene>
    <name evidence="12" type="ORF">BDV37DRAFT_133411</name>
</gene>
<evidence type="ECO:0000256" key="1">
    <source>
        <dbReference type="ARBA" id="ARBA00001798"/>
    </source>
</evidence>
<dbReference type="GO" id="GO:0008270">
    <property type="term" value="F:zinc ion binding"/>
    <property type="evidence" value="ECO:0007669"/>
    <property type="project" value="UniProtKB-KW"/>
</dbReference>
<dbReference type="InterPro" id="IPR044066">
    <property type="entry name" value="TRIAD_supradom"/>
</dbReference>
<dbReference type="GO" id="GO:0061630">
    <property type="term" value="F:ubiquitin protein ligase activity"/>
    <property type="evidence" value="ECO:0007669"/>
    <property type="project" value="UniProtKB-EC"/>
</dbReference>
<comment type="catalytic activity">
    <reaction evidence="1">
        <text>[E2 ubiquitin-conjugating enzyme]-S-ubiquitinyl-L-cysteine + [acceptor protein]-L-lysine = [E2 ubiquitin-conjugating enzyme]-L-cysteine + [acceptor protein]-N(6)-ubiquitinyl-L-lysine.</text>
        <dbReference type="EC" id="2.3.2.31"/>
    </reaction>
</comment>
<keyword evidence="3" id="KW-0808">Transferase</keyword>
<sequence>MSLRPCVSCLENMPADKLVNLPCQHKYCNTCLRQMTATSMADEQLFPPRCCAQKIPSETILPLLPQKEKDSFVFKTTEYATPVPDRWYCPASNCGKWIHPTAVKAENSQTQTCPHCSARICSRCRGIAHRSGDCSSDTGLSAVLEVARLQRWQRCFNCGAVVELIFGCDHITCRCSAQFCYKCGNPWSSCVCVTPAERPVDFFTFVIDGNALNRDEEAGLTAVLAAMLCHERESEEPLIDKGRKGTQGCRTEGCVVRDGNIAKVDP</sequence>
<dbReference type="PROSITE" id="PS00518">
    <property type="entry name" value="ZF_RING_1"/>
    <property type="match status" value="1"/>
</dbReference>
<evidence type="ECO:0000259" key="10">
    <source>
        <dbReference type="PROSITE" id="PS50089"/>
    </source>
</evidence>
<dbReference type="EC" id="2.3.2.31" evidence="2"/>
<evidence type="ECO:0000256" key="6">
    <source>
        <dbReference type="ARBA" id="ARBA00022771"/>
    </source>
</evidence>
<feature type="domain" description="RING-type" evidence="11">
    <location>
        <begin position="2"/>
        <end position="207"/>
    </location>
</feature>
<dbReference type="AlphaFoldDB" id="A0A5N7DBF0"/>
<dbReference type="CDD" id="cd22584">
    <property type="entry name" value="Rcat_RBR_unk"/>
    <property type="match status" value="1"/>
</dbReference>
<dbReference type="Gene3D" id="3.30.40.10">
    <property type="entry name" value="Zinc/RING finger domain, C3HC4 (zinc finger)"/>
    <property type="match status" value="1"/>
</dbReference>
<evidence type="ECO:0000256" key="8">
    <source>
        <dbReference type="ARBA" id="ARBA00022833"/>
    </source>
</evidence>
<reference evidence="12 13" key="1">
    <citation type="submission" date="2019-04" db="EMBL/GenBank/DDBJ databases">
        <authorList>
            <consortium name="DOE Joint Genome Institute"/>
            <person name="Mondo S."/>
            <person name="Kjaerbolling I."/>
            <person name="Vesth T."/>
            <person name="Frisvad J.C."/>
            <person name="Nybo J.L."/>
            <person name="Theobald S."/>
            <person name="Kildgaard S."/>
            <person name="Isbrandt T."/>
            <person name="Kuo A."/>
            <person name="Sato A."/>
            <person name="Lyhne E.K."/>
            <person name="Kogle M.E."/>
            <person name="Wiebenga A."/>
            <person name="Kun R.S."/>
            <person name="Lubbers R.J."/>
            <person name="Makela M.R."/>
            <person name="Barry K."/>
            <person name="Chovatia M."/>
            <person name="Clum A."/>
            <person name="Daum C."/>
            <person name="Haridas S."/>
            <person name="He G."/>
            <person name="LaButti K."/>
            <person name="Lipzen A."/>
            <person name="Riley R."/>
            <person name="Salamov A."/>
            <person name="Simmons B.A."/>
            <person name="Magnuson J.K."/>
            <person name="Henrissat B."/>
            <person name="Mortensen U.H."/>
            <person name="Larsen T.O."/>
            <person name="Devries R.P."/>
            <person name="Grigoriev I.V."/>
            <person name="Machida M."/>
            <person name="Baker S.E."/>
            <person name="Andersen M.R."/>
            <person name="Cantor M.N."/>
            <person name="Hua S.X."/>
        </authorList>
    </citation>
    <scope>NUCLEOTIDE SEQUENCE [LARGE SCALE GENOMIC DNA]</scope>
    <source>
        <strain evidence="12 13">CBS 119388</strain>
    </source>
</reference>
<dbReference type="InterPro" id="IPR031127">
    <property type="entry name" value="E3_UB_ligase_RBR"/>
</dbReference>